<dbReference type="AlphaFoldDB" id="A0AAE1DZM3"/>
<sequence>MTRAGYVHLTYSDSCLFYSSTSGMEGTLRVQRRHESKEAQLRPLLEWNIRKVLHEKDKTPRPEDSFRVFIFKWLKVKAMYGYGGIKDDMKENITFSSNHFFLPFKRQYGMNPSAYFPAAS</sequence>
<gene>
    <name evidence="1" type="ORF">RRG08_025719</name>
</gene>
<accession>A0AAE1DZM3</accession>
<comment type="caution">
    <text evidence="1">The sequence shown here is derived from an EMBL/GenBank/DDBJ whole genome shotgun (WGS) entry which is preliminary data.</text>
</comment>
<reference evidence="1" key="1">
    <citation type="journal article" date="2023" name="G3 (Bethesda)">
        <title>A reference genome for the long-term kleptoplast-retaining sea slug Elysia crispata morphotype clarki.</title>
        <authorList>
            <person name="Eastman K.E."/>
            <person name="Pendleton A.L."/>
            <person name="Shaikh M.A."/>
            <person name="Suttiyut T."/>
            <person name="Ogas R."/>
            <person name="Tomko P."/>
            <person name="Gavelis G."/>
            <person name="Widhalm J.R."/>
            <person name="Wisecaver J.H."/>
        </authorList>
    </citation>
    <scope>NUCLEOTIDE SEQUENCE</scope>
    <source>
        <strain evidence="1">ECLA1</strain>
    </source>
</reference>
<proteinExistence type="predicted"/>
<name>A0AAE1DZM3_9GAST</name>
<keyword evidence="2" id="KW-1185">Reference proteome</keyword>
<dbReference type="Proteomes" id="UP001283361">
    <property type="component" value="Unassembled WGS sequence"/>
</dbReference>
<evidence type="ECO:0000313" key="1">
    <source>
        <dbReference type="EMBL" id="KAK3787453.1"/>
    </source>
</evidence>
<protein>
    <submittedName>
        <fullName evidence="1">Uncharacterized protein</fullName>
    </submittedName>
</protein>
<organism evidence="1 2">
    <name type="scientific">Elysia crispata</name>
    <name type="common">lettuce slug</name>
    <dbReference type="NCBI Taxonomy" id="231223"/>
    <lineage>
        <taxon>Eukaryota</taxon>
        <taxon>Metazoa</taxon>
        <taxon>Spiralia</taxon>
        <taxon>Lophotrochozoa</taxon>
        <taxon>Mollusca</taxon>
        <taxon>Gastropoda</taxon>
        <taxon>Heterobranchia</taxon>
        <taxon>Euthyneura</taxon>
        <taxon>Panpulmonata</taxon>
        <taxon>Sacoglossa</taxon>
        <taxon>Placobranchoidea</taxon>
        <taxon>Plakobranchidae</taxon>
        <taxon>Elysia</taxon>
    </lineage>
</organism>
<evidence type="ECO:0000313" key="2">
    <source>
        <dbReference type="Proteomes" id="UP001283361"/>
    </source>
</evidence>
<dbReference type="EMBL" id="JAWDGP010001864">
    <property type="protein sequence ID" value="KAK3787453.1"/>
    <property type="molecule type" value="Genomic_DNA"/>
</dbReference>